<proteinExistence type="predicted"/>
<evidence type="ECO:0000313" key="1">
    <source>
        <dbReference type="EMBL" id="VFJ97888.1"/>
    </source>
</evidence>
<organism evidence="1">
    <name type="scientific">Candidatus Kentrum eta</name>
    <dbReference type="NCBI Taxonomy" id="2126337"/>
    <lineage>
        <taxon>Bacteria</taxon>
        <taxon>Pseudomonadati</taxon>
        <taxon>Pseudomonadota</taxon>
        <taxon>Gammaproteobacteria</taxon>
        <taxon>Candidatus Kentrum</taxon>
    </lineage>
</organism>
<sequence length="54" mass="6375">MSRYTQLTREQRHRIYILKKVVQTQTQTQTEIANTPGVHKSTIGRELYLTRSTI</sequence>
<gene>
    <name evidence="1" type="ORF">BECKH772A_GA0070896_101291</name>
</gene>
<reference evidence="1" key="1">
    <citation type="submission" date="2019-02" db="EMBL/GenBank/DDBJ databases">
        <authorList>
            <person name="Gruber-Vodicka R. H."/>
            <person name="Seah K. B. B."/>
        </authorList>
    </citation>
    <scope>NUCLEOTIDE SEQUENCE</scope>
    <source>
        <strain evidence="1">BECK_SA2B15</strain>
    </source>
</reference>
<dbReference type="EMBL" id="CAADFG010000129">
    <property type="protein sequence ID" value="VFJ97888.1"/>
    <property type="molecule type" value="Genomic_DNA"/>
</dbReference>
<protein>
    <submittedName>
        <fullName evidence="1">Helix-turn-helix domain-containing protein</fullName>
    </submittedName>
</protein>
<accession>A0A450UZA3</accession>
<dbReference type="AlphaFoldDB" id="A0A450UZA3"/>
<name>A0A450UZA3_9GAMM</name>